<gene>
    <name evidence="5" type="ORF">CQ394_11810</name>
</gene>
<dbReference type="STRING" id="137838.GCA_001458595_03853"/>
<dbReference type="InterPro" id="IPR004090">
    <property type="entry name" value="Chemotax_Me-accpt_rcpt"/>
</dbReference>
<dbReference type="Pfam" id="PF00015">
    <property type="entry name" value="MCPsignal"/>
    <property type="match status" value="1"/>
</dbReference>
<feature type="domain" description="Methyl-accepting transducer" evidence="4">
    <location>
        <begin position="259"/>
        <end position="383"/>
    </location>
</feature>
<dbReference type="PANTHER" id="PTHR32089">
    <property type="entry name" value="METHYL-ACCEPTING CHEMOTAXIS PROTEIN MCPB"/>
    <property type="match status" value="1"/>
</dbReference>
<organism evidence="5 6">
    <name type="scientific">Clostridium neonatale</name>
    <dbReference type="NCBI Taxonomy" id="137838"/>
    <lineage>
        <taxon>Bacteria</taxon>
        <taxon>Bacillati</taxon>
        <taxon>Bacillota</taxon>
        <taxon>Clostridia</taxon>
        <taxon>Eubacteriales</taxon>
        <taxon>Clostridiaceae</taxon>
        <taxon>Clostridium</taxon>
    </lineage>
</organism>
<dbReference type="GO" id="GO:0004888">
    <property type="term" value="F:transmembrane signaling receptor activity"/>
    <property type="evidence" value="ECO:0007669"/>
    <property type="project" value="InterPro"/>
</dbReference>
<evidence type="ECO:0000256" key="2">
    <source>
        <dbReference type="ARBA" id="ARBA00029447"/>
    </source>
</evidence>
<dbReference type="PROSITE" id="PS50111">
    <property type="entry name" value="CHEMOTAXIS_TRANSDUC_2"/>
    <property type="match status" value="1"/>
</dbReference>
<comment type="similarity">
    <text evidence="2">Belongs to the methyl-accepting chemotaxis (MCP) protein family.</text>
</comment>
<evidence type="ECO:0000256" key="1">
    <source>
        <dbReference type="ARBA" id="ARBA00023224"/>
    </source>
</evidence>
<dbReference type="GO" id="GO:0006935">
    <property type="term" value="P:chemotaxis"/>
    <property type="evidence" value="ECO:0007669"/>
    <property type="project" value="InterPro"/>
</dbReference>
<protein>
    <submittedName>
        <fullName evidence="5">Chemotaxis protein</fullName>
    </submittedName>
</protein>
<reference evidence="5 6" key="1">
    <citation type="submission" date="2017-10" db="EMBL/GenBank/DDBJ databases">
        <title>Effective Description of Clostridium neonatale sp. nov. linked to necrotizing enterocolitis in neonates and a clarification of species assignable to the genus Clostridium (Prazmowski 1880) emend. Lawson and Rainey 2016.</title>
        <authorList>
            <person name="Bernard K."/>
            <person name="Burdz T."/>
            <person name="Wiebe D."/>
            <person name="Balcewich B."/>
            <person name="Alfa M."/>
            <person name="Bernier A.-M."/>
        </authorList>
    </citation>
    <scope>NUCLEOTIDE SEQUENCE [LARGE SCALE GENOMIC DNA]</scope>
    <source>
        <strain evidence="5 6">LCDC99A005</strain>
    </source>
</reference>
<dbReference type="PRINTS" id="PR00260">
    <property type="entry name" value="CHEMTRNSDUCR"/>
</dbReference>
<dbReference type="AlphaFoldDB" id="A0A2A7MLG2"/>
<proteinExistence type="inferred from homology"/>
<dbReference type="SUPFAM" id="SSF58104">
    <property type="entry name" value="Methyl-accepting chemotaxis protein (MCP) signaling domain"/>
    <property type="match status" value="1"/>
</dbReference>
<dbReference type="InterPro" id="IPR004089">
    <property type="entry name" value="MCPsignal_dom"/>
</dbReference>
<comment type="caution">
    <text evidence="5">The sequence shown here is derived from an EMBL/GenBank/DDBJ whole genome shotgun (WGS) entry which is preliminary data.</text>
</comment>
<dbReference type="Proteomes" id="UP000220840">
    <property type="component" value="Unassembled WGS sequence"/>
</dbReference>
<sequence>MINIKELMGIKIVFEIFVKFIPSGVTFGIIEGDTITWKKSSNSFDIDIFSIGEKLDYNSIQLMSIREKKVLTKKITDSVSGIPLTIISIPITGEDDNVNGAFFIGFKRVHPIIASFGNFAPMLSRMFPEGVFLYISDLKKNIQHQSSKEFDLPDRHAGYELTEGNIAYTTIKTKQIVFKEVDASRYGVPALTVNYPLFDEDDSNEVVGTFGFVIPKKTAGYLRGMSDDLNCGLTEISQAIKQLADSSTNIHTNELELDSVIKGIISLSDEINNVSVFIKKIAEETNMLGLNAAIEAARAGAAGKSFSVVANEIRKLSDQSKNTVPQIKKLTEDIKTRVEEAGKKSKQSIFSSEEQAAATEEIIAGIGEITALAENLNVIAKKV</sequence>
<keyword evidence="1 3" id="KW-0807">Transducer</keyword>
<dbReference type="SMART" id="SM00283">
    <property type="entry name" value="MA"/>
    <property type="match status" value="1"/>
</dbReference>
<accession>A0A2A7MLG2</accession>
<dbReference type="GO" id="GO:0007165">
    <property type="term" value="P:signal transduction"/>
    <property type="evidence" value="ECO:0007669"/>
    <property type="project" value="UniProtKB-KW"/>
</dbReference>
<dbReference type="RefSeq" id="WP_058296488.1">
    <property type="nucleotide sequence ID" value="NZ_CAMRXG010000061.1"/>
</dbReference>
<evidence type="ECO:0000313" key="5">
    <source>
        <dbReference type="EMBL" id="PEG32343.1"/>
    </source>
</evidence>
<dbReference type="OrthoDB" id="1674419at2"/>
<dbReference type="EMBL" id="PDCJ01000001">
    <property type="protein sequence ID" value="PEG32343.1"/>
    <property type="molecule type" value="Genomic_DNA"/>
</dbReference>
<evidence type="ECO:0000259" key="4">
    <source>
        <dbReference type="PROSITE" id="PS50111"/>
    </source>
</evidence>
<name>A0A2A7MLG2_9CLOT</name>
<dbReference type="GO" id="GO:0016020">
    <property type="term" value="C:membrane"/>
    <property type="evidence" value="ECO:0007669"/>
    <property type="project" value="InterPro"/>
</dbReference>
<evidence type="ECO:0000313" key="6">
    <source>
        <dbReference type="Proteomes" id="UP000220840"/>
    </source>
</evidence>
<dbReference type="PANTHER" id="PTHR32089:SF112">
    <property type="entry name" value="LYSOZYME-LIKE PROTEIN-RELATED"/>
    <property type="match status" value="1"/>
</dbReference>
<dbReference type="Gene3D" id="1.10.287.950">
    <property type="entry name" value="Methyl-accepting chemotaxis protein"/>
    <property type="match status" value="1"/>
</dbReference>
<keyword evidence="6" id="KW-1185">Reference proteome</keyword>
<evidence type="ECO:0000256" key="3">
    <source>
        <dbReference type="PROSITE-ProRule" id="PRU00284"/>
    </source>
</evidence>